<dbReference type="Gene3D" id="3.90.1010.20">
    <property type="match status" value="3"/>
</dbReference>
<feature type="region of interest" description="Disordered" evidence="1">
    <location>
        <begin position="20"/>
        <end position="78"/>
    </location>
</feature>
<dbReference type="PROSITE" id="PS51257">
    <property type="entry name" value="PROKAR_LIPOPROTEIN"/>
    <property type="match status" value="1"/>
</dbReference>
<dbReference type="KEGG" id="bbev:BBEV_2472"/>
<proteinExistence type="predicted"/>
<keyword evidence="4" id="KW-1185">Reference proteome</keyword>
<organism evidence="3 4">
    <name type="scientific">Salisediminibacterium beveridgei</name>
    <dbReference type="NCBI Taxonomy" id="632773"/>
    <lineage>
        <taxon>Bacteria</taxon>
        <taxon>Bacillati</taxon>
        <taxon>Bacillota</taxon>
        <taxon>Bacilli</taxon>
        <taxon>Bacillales</taxon>
        <taxon>Bacillaceae</taxon>
        <taxon>Salisediminibacterium</taxon>
    </lineage>
</organism>
<protein>
    <recommendedName>
        <fullName evidence="5">FMN-binding domain-containing protein</fullName>
    </recommendedName>
</protein>
<feature type="chain" id="PRO_5038915659" description="FMN-binding domain-containing protein" evidence="2">
    <location>
        <begin position="22"/>
        <end position="439"/>
    </location>
</feature>
<keyword evidence="2" id="KW-0732">Signal</keyword>
<dbReference type="Proteomes" id="UP000094463">
    <property type="component" value="Chromosome"/>
</dbReference>
<reference evidence="3 4" key="1">
    <citation type="submission" date="2015-08" db="EMBL/GenBank/DDBJ databases">
        <title>The complete genome sequence of Bacillus beveridgei MLTeJB.</title>
        <authorList>
            <person name="Hanson T.E."/>
            <person name="Mesa C."/>
            <person name="Basesman S.M."/>
            <person name="Oremland R.S."/>
        </authorList>
    </citation>
    <scope>NUCLEOTIDE SEQUENCE [LARGE SCALE GENOMIC DNA]</scope>
    <source>
        <strain evidence="3 4">MLTeJB</strain>
    </source>
</reference>
<dbReference type="EMBL" id="CP012502">
    <property type="protein sequence ID" value="AOM83812.1"/>
    <property type="molecule type" value="Genomic_DNA"/>
</dbReference>
<name>A0A1D7QXT2_9BACI</name>
<feature type="compositionally biased region" description="Low complexity" evidence="1">
    <location>
        <begin position="20"/>
        <end position="43"/>
    </location>
</feature>
<dbReference type="AlphaFoldDB" id="A0A1D7QXT2"/>
<evidence type="ECO:0000256" key="1">
    <source>
        <dbReference type="SAM" id="MobiDB-lite"/>
    </source>
</evidence>
<feature type="signal peptide" evidence="2">
    <location>
        <begin position="1"/>
        <end position="21"/>
    </location>
</feature>
<evidence type="ECO:0008006" key="5">
    <source>
        <dbReference type="Google" id="ProtNLM"/>
    </source>
</evidence>
<gene>
    <name evidence="3" type="ORF">BBEV_2472</name>
</gene>
<dbReference type="RefSeq" id="WP_069365752.1">
    <property type="nucleotide sequence ID" value="NZ_CP012502.1"/>
</dbReference>
<accession>A0A1D7QXT2</accession>
<sequence>MKKKSLLTALVATGLVLTACGNNDNNEAVNENNGNNNDPVENNEPNENENDDNNENNENNETAAEPAEDGEYDNGSYRGVYEDRGLEQVGVQFSLEGDTITEASFRQLAYGGDDYLDAEEGSAIDDFRGQYEEALEYLIGQSVDAIDDLYEPGDFVEDVDGFSGATIRGNKIVSAMNDALNRGVYSPDNGVSAPDFGDLDDGTYRGFYGDRNDMQVGVQYSLEGNEITEASFRHLYYSGEDYLDAEEGSAIDEFRVQYEEALDYMVGQSIDSIHQLHNPGDFVEDVDGFSGATIRGNKIFSAMMDGAVRGVYSPDGDVTAHDLGDVADGTYRGNYGDRNEMQVGVQFSVENGEFTELNFRHLAYSDEDYLDAEEGSANYDFMVQYTEALEYLEGQPVDSVYELHSPGDFVEDVDGFSGATIRGNKIFSAMMDALNRGQY</sequence>
<feature type="compositionally biased region" description="Acidic residues" evidence="1">
    <location>
        <begin position="44"/>
        <end position="55"/>
    </location>
</feature>
<feature type="compositionally biased region" description="Low complexity" evidence="1">
    <location>
        <begin position="56"/>
        <end position="65"/>
    </location>
</feature>
<evidence type="ECO:0000313" key="3">
    <source>
        <dbReference type="EMBL" id="AOM83812.1"/>
    </source>
</evidence>
<dbReference type="STRING" id="632773.BBEV_2472"/>
<dbReference type="PATRIC" id="fig|632773.3.peg.2585"/>
<evidence type="ECO:0000313" key="4">
    <source>
        <dbReference type="Proteomes" id="UP000094463"/>
    </source>
</evidence>
<evidence type="ECO:0000256" key="2">
    <source>
        <dbReference type="SAM" id="SignalP"/>
    </source>
</evidence>